<reference evidence="2 3" key="1">
    <citation type="journal article" date="2017" name="PLoS Biol.">
        <title>The sea cucumber genome provides insights into morphological evolution and visceral regeneration.</title>
        <authorList>
            <person name="Zhang X."/>
            <person name="Sun L."/>
            <person name="Yuan J."/>
            <person name="Sun Y."/>
            <person name="Gao Y."/>
            <person name="Zhang L."/>
            <person name="Li S."/>
            <person name="Dai H."/>
            <person name="Hamel J.F."/>
            <person name="Liu C."/>
            <person name="Yu Y."/>
            <person name="Liu S."/>
            <person name="Lin W."/>
            <person name="Guo K."/>
            <person name="Jin S."/>
            <person name="Xu P."/>
            <person name="Storey K.B."/>
            <person name="Huan P."/>
            <person name="Zhang T."/>
            <person name="Zhou Y."/>
            <person name="Zhang J."/>
            <person name="Lin C."/>
            <person name="Li X."/>
            <person name="Xing L."/>
            <person name="Huo D."/>
            <person name="Sun M."/>
            <person name="Wang L."/>
            <person name="Mercier A."/>
            <person name="Li F."/>
            <person name="Yang H."/>
            <person name="Xiang J."/>
        </authorList>
    </citation>
    <scope>NUCLEOTIDE SEQUENCE [LARGE SCALE GENOMIC DNA]</scope>
    <source>
        <strain evidence="2">Shaxun</strain>
        <tissue evidence="2">Muscle</tissue>
    </source>
</reference>
<protein>
    <submittedName>
        <fullName evidence="2">Uncharacterized protein</fullName>
    </submittedName>
</protein>
<keyword evidence="1" id="KW-1133">Transmembrane helix</keyword>
<keyword evidence="1" id="KW-0812">Transmembrane</keyword>
<name>A0A2G8JRV1_STIJA</name>
<accession>A0A2G8JRV1</accession>
<dbReference type="EMBL" id="MRZV01001357">
    <property type="protein sequence ID" value="PIK38449.1"/>
    <property type="molecule type" value="Genomic_DNA"/>
</dbReference>
<evidence type="ECO:0000313" key="3">
    <source>
        <dbReference type="Proteomes" id="UP000230750"/>
    </source>
</evidence>
<keyword evidence="3" id="KW-1185">Reference proteome</keyword>
<dbReference type="Proteomes" id="UP000230750">
    <property type="component" value="Unassembled WGS sequence"/>
</dbReference>
<feature type="transmembrane region" description="Helical" evidence="1">
    <location>
        <begin position="18"/>
        <end position="37"/>
    </location>
</feature>
<comment type="caution">
    <text evidence="2">The sequence shown here is derived from an EMBL/GenBank/DDBJ whole genome shotgun (WGS) entry which is preliminary data.</text>
</comment>
<gene>
    <name evidence="2" type="ORF">BSL78_24708</name>
</gene>
<feature type="non-terminal residue" evidence="2">
    <location>
        <position position="57"/>
    </location>
</feature>
<evidence type="ECO:0000313" key="2">
    <source>
        <dbReference type="EMBL" id="PIK38449.1"/>
    </source>
</evidence>
<dbReference type="AlphaFoldDB" id="A0A2G8JRV1"/>
<proteinExistence type="predicted"/>
<feature type="non-terminal residue" evidence="2">
    <location>
        <position position="1"/>
    </location>
</feature>
<evidence type="ECO:0000256" key="1">
    <source>
        <dbReference type="SAM" id="Phobius"/>
    </source>
</evidence>
<organism evidence="2 3">
    <name type="scientific">Stichopus japonicus</name>
    <name type="common">Sea cucumber</name>
    <dbReference type="NCBI Taxonomy" id="307972"/>
    <lineage>
        <taxon>Eukaryota</taxon>
        <taxon>Metazoa</taxon>
        <taxon>Echinodermata</taxon>
        <taxon>Eleutherozoa</taxon>
        <taxon>Echinozoa</taxon>
        <taxon>Holothuroidea</taxon>
        <taxon>Aspidochirotacea</taxon>
        <taxon>Aspidochirotida</taxon>
        <taxon>Stichopodidae</taxon>
        <taxon>Apostichopus</taxon>
    </lineage>
</organism>
<keyword evidence="1" id="KW-0472">Membrane</keyword>
<sequence length="57" mass="6331">FLINFLPVGYKMASIRNIIRYSVLQLSILIILCFLPLGKGVLNNSIYALLAPYAGCQ</sequence>